<dbReference type="PANTHER" id="PTHR11964">
    <property type="entry name" value="S-ADENOSYLMETHIONINE SYNTHETASE"/>
    <property type="match status" value="1"/>
</dbReference>
<feature type="binding site" evidence="10">
    <location>
        <position position="42"/>
    </location>
    <ligand>
        <name>K(+)</name>
        <dbReference type="ChEBI" id="CHEBI:29103"/>
    </ligand>
</feature>
<evidence type="ECO:0000256" key="5">
    <source>
        <dbReference type="ARBA" id="ARBA00022723"/>
    </source>
</evidence>
<proteinExistence type="inferred from homology"/>
<keyword evidence="4 10" id="KW-0808">Transferase</keyword>
<name>A0ABW6BXP4_9BACT</name>
<sequence>MPYLFTSESVSEGHPDKVADQISDALLDEFLKQDPQSKVACETLVTTGLVVLSGEVKTEAYVDVQKVAREVIKRIGYTKSEYKFDSEACGVISAIHEQSADINQGVERSNPEDQGAGDQGMMFGYATNETDNYMPLALSVSHLLLQELAAIRKEGSEMTYLRPDAKSQVTIRYSDNHVPEKIDTIVISTQHDEFVEAAGESNDAKNEAEVQMVQRIKEDVENILMPRVLKQLPERIQELFNSNITYHINPTGKFVIGGPHGDTGLTGRKIIVDTYGGKGAHGGGAFSGKDSSKVDRSAAYAARHIAKNLVAAGVADQALVQVAYAIGVAKPVGLYVTTYGSTNVKDASGNTMSDGEIAEKVNRLFDMRPYAIVQRFGLQNPIFSETAAYGHMGRTPSIKQVEVGRNGHKETREFETFTWEKLDHVDKIKTEFGL</sequence>
<evidence type="ECO:0000313" key="17">
    <source>
        <dbReference type="Proteomes" id="UP001597641"/>
    </source>
</evidence>
<evidence type="ECO:0000256" key="12">
    <source>
        <dbReference type="RuleBase" id="RU004462"/>
    </source>
</evidence>
<comment type="caution">
    <text evidence="16">The sequence shown here is derived from an EMBL/GenBank/DDBJ whole genome shotgun (WGS) entry which is preliminary data.</text>
</comment>
<feature type="domain" description="S-adenosylmethionine synthetase N-terminal" evidence="13">
    <location>
        <begin position="3"/>
        <end position="100"/>
    </location>
</feature>
<dbReference type="PROSITE" id="PS00376">
    <property type="entry name" value="ADOMET_SYNTHASE_1"/>
    <property type="match status" value="1"/>
</dbReference>
<dbReference type="RefSeq" id="WP_377484946.1">
    <property type="nucleotide sequence ID" value="NZ_JBHUOX010000008.1"/>
</dbReference>
<feature type="binding site" description="in other chain" evidence="10">
    <location>
        <begin position="253"/>
        <end position="254"/>
    </location>
    <ligand>
        <name>ATP</name>
        <dbReference type="ChEBI" id="CHEBI:30616"/>
        <note>ligand shared between two neighboring subunits</note>
    </ligand>
</feature>
<dbReference type="PROSITE" id="PS00377">
    <property type="entry name" value="ADOMET_SYNTHASE_2"/>
    <property type="match status" value="1"/>
</dbReference>
<evidence type="ECO:0000256" key="7">
    <source>
        <dbReference type="ARBA" id="ARBA00022840"/>
    </source>
</evidence>
<dbReference type="GO" id="GO:0004478">
    <property type="term" value="F:methionine adenosyltransferase activity"/>
    <property type="evidence" value="ECO:0007669"/>
    <property type="project" value="UniProtKB-EC"/>
</dbReference>
<feature type="domain" description="S-adenosylmethionine synthetase C-terminal" evidence="15">
    <location>
        <begin position="256"/>
        <end position="395"/>
    </location>
</feature>
<dbReference type="CDD" id="cd18079">
    <property type="entry name" value="S-AdoMet_synt"/>
    <property type="match status" value="1"/>
</dbReference>
<organism evidence="16 17">
    <name type="scientific">Pontibacter toksunensis</name>
    <dbReference type="NCBI Taxonomy" id="1332631"/>
    <lineage>
        <taxon>Bacteria</taxon>
        <taxon>Pseudomonadati</taxon>
        <taxon>Bacteroidota</taxon>
        <taxon>Cytophagia</taxon>
        <taxon>Cytophagales</taxon>
        <taxon>Hymenobacteraceae</taxon>
        <taxon>Pontibacter</taxon>
    </lineage>
</organism>
<keyword evidence="3 10" id="KW-0554">One-carbon metabolism</keyword>
<dbReference type="EC" id="2.5.1.6" evidence="10"/>
<dbReference type="PIRSF" id="PIRSF000497">
    <property type="entry name" value="MAT"/>
    <property type="match status" value="1"/>
</dbReference>
<evidence type="ECO:0000256" key="4">
    <source>
        <dbReference type="ARBA" id="ARBA00022679"/>
    </source>
</evidence>
<feature type="region of interest" description="Flexible loop" evidence="10">
    <location>
        <begin position="98"/>
        <end position="108"/>
    </location>
</feature>
<comment type="subunit">
    <text evidence="10">Homotetramer; dimer of dimers.</text>
</comment>
<comment type="catalytic activity">
    <reaction evidence="10">
        <text>L-methionine + ATP + H2O = S-adenosyl-L-methionine + phosphate + diphosphate</text>
        <dbReference type="Rhea" id="RHEA:21080"/>
        <dbReference type="ChEBI" id="CHEBI:15377"/>
        <dbReference type="ChEBI" id="CHEBI:30616"/>
        <dbReference type="ChEBI" id="CHEBI:33019"/>
        <dbReference type="ChEBI" id="CHEBI:43474"/>
        <dbReference type="ChEBI" id="CHEBI:57844"/>
        <dbReference type="ChEBI" id="CHEBI:59789"/>
        <dbReference type="EC" id="2.5.1.6"/>
    </reaction>
</comment>
<feature type="binding site" evidence="10">
    <location>
        <position position="262"/>
    </location>
    <ligand>
        <name>L-methionine</name>
        <dbReference type="ChEBI" id="CHEBI:57844"/>
        <note>ligand shared between two neighboring subunits</note>
    </ligand>
</feature>
<feature type="binding site" description="in other chain" evidence="10">
    <location>
        <begin position="164"/>
        <end position="166"/>
    </location>
    <ligand>
        <name>ATP</name>
        <dbReference type="ChEBI" id="CHEBI:30616"/>
        <note>ligand shared between two neighboring subunits</note>
    </ligand>
</feature>
<dbReference type="Pfam" id="PF00438">
    <property type="entry name" value="S-AdoMet_synt_N"/>
    <property type="match status" value="1"/>
</dbReference>
<dbReference type="InterPro" id="IPR022628">
    <property type="entry name" value="S-AdoMet_synt_N"/>
</dbReference>
<feature type="binding site" description="in other chain" evidence="10">
    <location>
        <position position="293"/>
    </location>
    <ligand>
        <name>L-methionine</name>
        <dbReference type="ChEBI" id="CHEBI:57844"/>
        <note>ligand shared between two neighboring subunits</note>
    </ligand>
</feature>
<evidence type="ECO:0000256" key="3">
    <source>
        <dbReference type="ARBA" id="ARBA00022563"/>
    </source>
</evidence>
<evidence type="ECO:0000259" key="13">
    <source>
        <dbReference type="Pfam" id="PF00438"/>
    </source>
</evidence>
<dbReference type="InterPro" id="IPR022631">
    <property type="entry name" value="ADOMET_SYNTHASE_CS"/>
</dbReference>
<evidence type="ECO:0000256" key="11">
    <source>
        <dbReference type="RuleBase" id="RU000542"/>
    </source>
</evidence>
<feature type="binding site" evidence="10">
    <location>
        <position position="16"/>
    </location>
    <ligand>
        <name>Mg(2+)</name>
        <dbReference type="ChEBI" id="CHEBI:18420"/>
    </ligand>
</feature>
<keyword evidence="6 10" id="KW-0547">Nucleotide-binding</keyword>
<dbReference type="Pfam" id="PF02772">
    <property type="entry name" value="S-AdoMet_synt_M"/>
    <property type="match status" value="1"/>
</dbReference>
<evidence type="ECO:0000259" key="14">
    <source>
        <dbReference type="Pfam" id="PF02772"/>
    </source>
</evidence>
<dbReference type="Proteomes" id="UP001597641">
    <property type="component" value="Unassembled WGS sequence"/>
</dbReference>
<evidence type="ECO:0000313" key="16">
    <source>
        <dbReference type="EMBL" id="MFD3001159.1"/>
    </source>
</evidence>
<protein>
    <recommendedName>
        <fullName evidence="10">S-adenosylmethionine synthase</fullName>
        <shortName evidence="10">AdoMet synthase</shortName>
        <ecNumber evidence="10">2.5.1.6</ecNumber>
    </recommendedName>
    <alternativeName>
        <fullName evidence="10">MAT</fullName>
    </alternativeName>
    <alternativeName>
        <fullName evidence="10">Methionine adenosyltransferase</fullName>
    </alternativeName>
</protein>
<dbReference type="InterPro" id="IPR022629">
    <property type="entry name" value="S-AdoMet_synt_central"/>
</dbReference>
<evidence type="ECO:0000256" key="6">
    <source>
        <dbReference type="ARBA" id="ARBA00022741"/>
    </source>
</evidence>
<dbReference type="InterPro" id="IPR022636">
    <property type="entry name" value="S-AdoMet_synthetase_sfam"/>
</dbReference>
<dbReference type="Pfam" id="PF02773">
    <property type="entry name" value="S-AdoMet_synt_C"/>
    <property type="match status" value="1"/>
</dbReference>
<keyword evidence="17" id="KW-1185">Reference proteome</keyword>
<evidence type="ECO:0000259" key="15">
    <source>
        <dbReference type="Pfam" id="PF02773"/>
    </source>
</evidence>
<keyword evidence="7 10" id="KW-0067">ATP-binding</keyword>
<comment type="function">
    <text evidence="10">Catalyzes the formation of S-adenosylmethionine (AdoMet) from methionine and ATP. The overall synthetic reaction is composed of two sequential steps, AdoMet formation and the subsequent tripolyphosphate hydrolysis which occurs prior to release of AdoMet from the enzyme.</text>
</comment>
<comment type="subcellular location">
    <subcellularLocation>
        <location evidence="10 11">Cytoplasm</location>
    </subcellularLocation>
</comment>
<evidence type="ECO:0000256" key="9">
    <source>
        <dbReference type="ARBA" id="ARBA00022958"/>
    </source>
</evidence>
<feature type="binding site" evidence="10">
    <location>
        <position position="289"/>
    </location>
    <ligand>
        <name>ATP</name>
        <dbReference type="ChEBI" id="CHEBI:30616"/>
        <note>ligand shared between two neighboring subunits</note>
    </ligand>
</feature>
<feature type="binding site" evidence="10">
    <location>
        <position position="285"/>
    </location>
    <ligand>
        <name>ATP</name>
        <dbReference type="ChEBI" id="CHEBI:30616"/>
        <note>ligand shared between two neighboring subunits</note>
    </ligand>
</feature>
<keyword evidence="5 10" id="KW-0479">Metal-binding</keyword>
<keyword evidence="8 10" id="KW-0460">Magnesium</keyword>
<comment type="pathway">
    <text evidence="1 10">Amino-acid biosynthesis; S-adenosyl-L-methionine biosynthesis; S-adenosyl-L-methionine from L-methionine: step 1/1.</text>
</comment>
<dbReference type="Gene3D" id="3.30.300.10">
    <property type="match status" value="3"/>
</dbReference>
<accession>A0ABW6BXP4</accession>
<evidence type="ECO:0000256" key="2">
    <source>
        <dbReference type="ARBA" id="ARBA00009685"/>
    </source>
</evidence>
<comment type="cofactor">
    <cofactor evidence="10">
        <name>K(+)</name>
        <dbReference type="ChEBI" id="CHEBI:29103"/>
    </cofactor>
    <text evidence="10">Binds 1 potassium ion per subunit.</text>
</comment>
<dbReference type="InterPro" id="IPR002133">
    <property type="entry name" value="S-AdoMet_synthetase"/>
</dbReference>
<evidence type="ECO:0000256" key="10">
    <source>
        <dbReference type="HAMAP-Rule" id="MF_00086"/>
    </source>
</evidence>
<comment type="cofactor">
    <cofactor evidence="10">
        <name>Mg(2+)</name>
        <dbReference type="ChEBI" id="CHEBI:18420"/>
    </cofactor>
    <text evidence="10">Binds 2 divalent ions per subunit.</text>
</comment>
<dbReference type="EMBL" id="JBHUOX010000008">
    <property type="protein sequence ID" value="MFD3001159.1"/>
    <property type="molecule type" value="Genomic_DNA"/>
</dbReference>
<keyword evidence="9 10" id="KW-0630">Potassium</keyword>
<feature type="binding site" evidence="10">
    <location>
        <position position="262"/>
    </location>
    <ligand>
        <name>ATP</name>
        <dbReference type="ChEBI" id="CHEBI:30616"/>
        <note>ligand shared between two neighboring subunits</note>
    </ligand>
</feature>
<gene>
    <name evidence="10 16" type="primary">metK</name>
    <name evidence="16" type="ORF">ACFS7Z_12345</name>
</gene>
<comment type="similarity">
    <text evidence="2 10 12">Belongs to the AdoMet synthase family.</text>
</comment>
<feature type="binding site" description="in other chain" evidence="10">
    <location>
        <position position="55"/>
    </location>
    <ligand>
        <name>L-methionine</name>
        <dbReference type="ChEBI" id="CHEBI:57844"/>
        <note>ligand shared between two neighboring subunits</note>
    </ligand>
</feature>
<feature type="binding site" description="in other chain" evidence="10">
    <location>
        <begin position="268"/>
        <end position="269"/>
    </location>
    <ligand>
        <name>ATP</name>
        <dbReference type="ChEBI" id="CHEBI:30616"/>
        <note>ligand shared between two neighboring subunits</note>
    </ligand>
</feature>
<evidence type="ECO:0000256" key="1">
    <source>
        <dbReference type="ARBA" id="ARBA00005224"/>
    </source>
</evidence>
<dbReference type="NCBIfam" id="TIGR01034">
    <property type="entry name" value="metK"/>
    <property type="match status" value="1"/>
</dbReference>
<dbReference type="HAMAP" id="MF_00086">
    <property type="entry name" value="S_AdoMet_synth1"/>
    <property type="match status" value="1"/>
</dbReference>
<keyword evidence="10" id="KW-0963">Cytoplasm</keyword>
<dbReference type="SUPFAM" id="SSF55973">
    <property type="entry name" value="S-adenosylmethionine synthetase"/>
    <property type="match status" value="3"/>
</dbReference>
<feature type="domain" description="S-adenosylmethionine synthetase central" evidence="14">
    <location>
        <begin position="113"/>
        <end position="254"/>
    </location>
</feature>
<dbReference type="InterPro" id="IPR022630">
    <property type="entry name" value="S-AdoMet_synt_C"/>
</dbReference>
<feature type="binding site" description="in other chain" evidence="10">
    <location>
        <position position="98"/>
    </location>
    <ligand>
        <name>L-methionine</name>
        <dbReference type="ChEBI" id="CHEBI:57844"/>
        <note>ligand shared between two neighboring subunits</note>
    </ligand>
</feature>
<evidence type="ECO:0000256" key="8">
    <source>
        <dbReference type="ARBA" id="ARBA00022842"/>
    </source>
</evidence>
<feature type="binding site" description="in other chain" evidence="10">
    <location>
        <position position="14"/>
    </location>
    <ligand>
        <name>ATP</name>
        <dbReference type="ChEBI" id="CHEBI:30616"/>
        <note>ligand shared between two neighboring subunits</note>
    </ligand>
</feature>
<reference evidence="17" key="1">
    <citation type="journal article" date="2019" name="Int. J. Syst. Evol. Microbiol.">
        <title>The Global Catalogue of Microorganisms (GCM) 10K type strain sequencing project: providing services to taxonomists for standard genome sequencing and annotation.</title>
        <authorList>
            <consortium name="The Broad Institute Genomics Platform"/>
            <consortium name="The Broad Institute Genome Sequencing Center for Infectious Disease"/>
            <person name="Wu L."/>
            <person name="Ma J."/>
        </authorList>
    </citation>
    <scope>NUCLEOTIDE SEQUENCE [LARGE SCALE GENOMIC DNA]</scope>
    <source>
        <strain evidence="17">KCTC 23984</strain>
    </source>
</reference>